<dbReference type="PANTHER" id="PTHR46825:SF9">
    <property type="entry name" value="BETA-LACTAMASE-RELATED DOMAIN-CONTAINING PROTEIN"/>
    <property type="match status" value="1"/>
</dbReference>
<sequence length="556" mass="57805">MRTLLVAVLLIATLTACTDDTDPEPTPRASTGQCDAGLHEAFSAWTRAGFSGTVAISTRGRFDCLAGFGTANDSAGTPNTPDTVFSIGSVTKSLTAATIFHLVDAGKLSLDDRVGRLLPELTGPVADVTVKQLLLHTSGLNGSHSEDHQPLSRDAAITAISRLELAFPPGTDYLYSNAGYTLLALLIEKVSGSSYRDYTARNILTLPGGKVAGGFWDGEPAAPGPRAVGYSEKGAPGHAGKFAGPHWAVDGNGGLAMTARDLAAWTHALFTGRLLSSESVRAISTPVQDLGDGQAETPGWGAIDASVYGKPFLTASGGGGDVGHNAVVVWLPERQQAIVVMSNKSRLPAGKLVEALAPALVAGHRLPTPGAPPADADTAARVGTYRLPTGGSLDVSASGNRLVMAARGVDAVVAALPPRGLSAEDIRDHERRVLAVLRGESSDGRKERTLFESTYGPITDLALAGTVFHDNDIRTYVTISTRSRSVLGWFSVDKEGGIAAVEVPTESPSLALVPSGAGRYRPDDPTGTGPEVTVEFADDRMTVTTPRGTTVARRTG</sequence>
<dbReference type="InterPro" id="IPR050491">
    <property type="entry name" value="AmpC-like"/>
</dbReference>
<evidence type="ECO:0000256" key="1">
    <source>
        <dbReference type="SAM" id="SignalP"/>
    </source>
</evidence>
<dbReference type="InterPro" id="IPR012338">
    <property type="entry name" value="Beta-lactam/transpept-like"/>
</dbReference>
<dbReference type="PROSITE" id="PS51257">
    <property type="entry name" value="PROKAR_LIPOPROTEIN"/>
    <property type="match status" value="1"/>
</dbReference>
<proteinExistence type="predicted"/>
<organism evidence="3 4">
    <name type="scientific">Cryptosporangium minutisporangium</name>
    <dbReference type="NCBI Taxonomy" id="113569"/>
    <lineage>
        <taxon>Bacteria</taxon>
        <taxon>Bacillati</taxon>
        <taxon>Actinomycetota</taxon>
        <taxon>Actinomycetes</taxon>
        <taxon>Cryptosporangiales</taxon>
        <taxon>Cryptosporangiaceae</taxon>
        <taxon>Cryptosporangium</taxon>
    </lineage>
</organism>
<keyword evidence="4" id="KW-1185">Reference proteome</keyword>
<accession>A0ABP6T3K6</accession>
<feature type="signal peptide" evidence="1">
    <location>
        <begin position="1"/>
        <end position="18"/>
    </location>
</feature>
<feature type="chain" id="PRO_5045392912" description="Beta-lactamase-related domain-containing protein" evidence="1">
    <location>
        <begin position="19"/>
        <end position="556"/>
    </location>
</feature>
<evidence type="ECO:0000313" key="3">
    <source>
        <dbReference type="EMBL" id="GAA3392307.1"/>
    </source>
</evidence>
<dbReference type="RefSeq" id="WP_345730972.1">
    <property type="nucleotide sequence ID" value="NZ_BAAAYN010000037.1"/>
</dbReference>
<evidence type="ECO:0000313" key="4">
    <source>
        <dbReference type="Proteomes" id="UP001501676"/>
    </source>
</evidence>
<dbReference type="EMBL" id="BAAAYN010000037">
    <property type="protein sequence ID" value="GAA3392307.1"/>
    <property type="molecule type" value="Genomic_DNA"/>
</dbReference>
<dbReference type="PANTHER" id="PTHR46825">
    <property type="entry name" value="D-ALANYL-D-ALANINE-CARBOXYPEPTIDASE/ENDOPEPTIDASE AMPH"/>
    <property type="match status" value="1"/>
</dbReference>
<keyword evidence="1" id="KW-0732">Signal</keyword>
<dbReference type="Gene3D" id="3.40.710.10">
    <property type="entry name" value="DD-peptidase/beta-lactamase superfamily"/>
    <property type="match status" value="1"/>
</dbReference>
<evidence type="ECO:0000259" key="2">
    <source>
        <dbReference type="Pfam" id="PF00144"/>
    </source>
</evidence>
<comment type="caution">
    <text evidence="3">The sequence shown here is derived from an EMBL/GenBank/DDBJ whole genome shotgun (WGS) entry which is preliminary data.</text>
</comment>
<reference evidence="4" key="1">
    <citation type="journal article" date="2019" name="Int. J. Syst. Evol. Microbiol.">
        <title>The Global Catalogue of Microorganisms (GCM) 10K type strain sequencing project: providing services to taxonomists for standard genome sequencing and annotation.</title>
        <authorList>
            <consortium name="The Broad Institute Genomics Platform"/>
            <consortium name="The Broad Institute Genome Sequencing Center for Infectious Disease"/>
            <person name="Wu L."/>
            <person name="Ma J."/>
        </authorList>
    </citation>
    <scope>NUCLEOTIDE SEQUENCE [LARGE SCALE GENOMIC DNA]</scope>
    <source>
        <strain evidence="4">JCM 9458</strain>
    </source>
</reference>
<protein>
    <recommendedName>
        <fullName evidence="2">Beta-lactamase-related domain-containing protein</fullName>
    </recommendedName>
</protein>
<dbReference type="SUPFAM" id="SSF56601">
    <property type="entry name" value="beta-lactamase/transpeptidase-like"/>
    <property type="match status" value="1"/>
</dbReference>
<dbReference type="InterPro" id="IPR001466">
    <property type="entry name" value="Beta-lactam-related"/>
</dbReference>
<dbReference type="Proteomes" id="UP001501676">
    <property type="component" value="Unassembled WGS sequence"/>
</dbReference>
<name>A0ABP6T3K6_9ACTN</name>
<feature type="domain" description="Beta-lactamase-related" evidence="2">
    <location>
        <begin position="53"/>
        <end position="350"/>
    </location>
</feature>
<gene>
    <name evidence="3" type="ORF">GCM10020369_53490</name>
</gene>
<dbReference type="Pfam" id="PF00144">
    <property type="entry name" value="Beta-lactamase"/>
    <property type="match status" value="1"/>
</dbReference>